<reference evidence="2 3" key="2">
    <citation type="journal article" date="2010" name="Stand. Genomic Sci.">
        <title>Complete genome sequence of Syntrophothermus lipocalidus type strain (TGB-C1).</title>
        <authorList>
            <person name="Djao O.D."/>
            <person name="Zhang X."/>
            <person name="Lucas S."/>
            <person name="Lapidus A."/>
            <person name="Del Rio T.G."/>
            <person name="Nolan M."/>
            <person name="Tice H."/>
            <person name="Cheng J.F."/>
            <person name="Han C."/>
            <person name="Tapia R."/>
            <person name="Goodwin L."/>
            <person name="Pitluck S."/>
            <person name="Liolios K."/>
            <person name="Ivanova N."/>
            <person name="Mavromatis K."/>
            <person name="Mikhailova N."/>
            <person name="Ovchinnikova G."/>
            <person name="Pati A."/>
            <person name="Brambilla E."/>
            <person name="Chen A."/>
            <person name="Palaniappan K."/>
            <person name="Land M."/>
            <person name="Hauser L."/>
            <person name="Chang Y.J."/>
            <person name="Jeffries C.D."/>
            <person name="Rohde M."/>
            <person name="Sikorski J."/>
            <person name="Spring S."/>
            <person name="Goker M."/>
            <person name="Detter J.C."/>
            <person name="Woyke T."/>
            <person name="Bristow J."/>
            <person name="Eisen J.A."/>
            <person name="Markowitz V."/>
            <person name="Hugenholtz P."/>
            <person name="Kyrpides N.C."/>
            <person name="Klenk H.P."/>
        </authorList>
    </citation>
    <scope>NUCLEOTIDE SEQUENCE [LARGE SCALE GENOMIC DNA]</scope>
    <source>
        <strain evidence="3">DSM 12680 / TGB-C1</strain>
    </source>
</reference>
<dbReference type="InterPro" id="IPR048341">
    <property type="entry name" value="DUF1285_N"/>
</dbReference>
<sequence>MYITEIKIGRDGKWYANGNEMFRLPIVNLFARHLERDENGGYYIHLREETFPVVVEDAPFYAIGIDESQEDLTLVFHDRQEMKITEPMKIHFVGDVPYITFRWEGDTRLSRGVYWRMSEYFEQRGDDIYIVPPKKN</sequence>
<dbReference type="Proteomes" id="UP000000378">
    <property type="component" value="Chromosome"/>
</dbReference>
<name>D7CIT4_SYNLT</name>
<dbReference type="RefSeq" id="WP_013176214.1">
    <property type="nucleotide sequence ID" value="NC_014220.1"/>
</dbReference>
<organism evidence="2 3">
    <name type="scientific">Syntrophothermus lipocalidus (strain DSM 12680 / TGB-C1)</name>
    <dbReference type="NCBI Taxonomy" id="643648"/>
    <lineage>
        <taxon>Bacteria</taxon>
        <taxon>Bacillati</taxon>
        <taxon>Bacillota</taxon>
        <taxon>Clostridia</taxon>
        <taxon>Eubacteriales</taxon>
        <taxon>Syntrophomonadaceae</taxon>
        <taxon>Syntrophothermus</taxon>
    </lineage>
</organism>
<dbReference type="EMBL" id="CP002048">
    <property type="protein sequence ID" value="ADI02812.1"/>
    <property type="molecule type" value="Genomic_DNA"/>
</dbReference>
<keyword evidence="3" id="KW-1185">Reference proteome</keyword>
<evidence type="ECO:0000313" key="2">
    <source>
        <dbReference type="EMBL" id="ADI02812.1"/>
    </source>
</evidence>
<dbReference type="OrthoDB" id="1723813at2"/>
<proteinExistence type="predicted"/>
<dbReference type="STRING" id="643648.Slip_2065"/>
<reference evidence="3" key="1">
    <citation type="journal article" date="2010" name="Stand. Genomic Sci.">
        <title>Complete genome sequence of Syntrophothermus lipocalidus type strain (TGB-C1T).</title>
        <authorList>
            <consortium name="US DOE Joint Genome Institute (JGI-PGF)"/>
            <person name="Djao O."/>
            <person name="Zhang X."/>
            <person name="Lucas S."/>
            <person name="Lapidus A."/>
            <person name="Glavina Del Rio T."/>
            <person name="Nolan M."/>
            <person name="Tice H."/>
            <person name="Cheng J."/>
            <person name="Han C."/>
            <person name="Tapia R."/>
            <person name="Goodwin L."/>
            <person name="Pitluck S."/>
            <person name="Liolios K."/>
            <person name="Ivanova N."/>
            <person name="Mavromatis K."/>
            <person name="Mikhailova N."/>
            <person name="Ovchinnikova G."/>
            <person name="Pati A."/>
            <person name="Brambilla E."/>
            <person name="Chen A."/>
            <person name="Palaniappan K."/>
            <person name="Land M."/>
            <person name="Hauser L."/>
            <person name="Chang Y."/>
            <person name="Jeffries C."/>
            <person name="Rohde M."/>
            <person name="Sikorski J."/>
            <person name="Spring S."/>
            <person name="Goker M."/>
            <person name="Detter J."/>
            <person name="Woyke T."/>
            <person name="Bristow J."/>
            <person name="Eisen J."/>
            <person name="Markowitz V."/>
            <person name="Hugenholtz P."/>
            <person name="Kyrpides N."/>
            <person name="Klenk H."/>
        </authorList>
    </citation>
    <scope>NUCLEOTIDE SEQUENCE [LARGE SCALE GENOMIC DNA]</scope>
    <source>
        <strain evidence="3">DSM 12680 / TGB-C1</strain>
    </source>
</reference>
<gene>
    <name evidence="2" type="ordered locus">Slip_2065</name>
</gene>
<feature type="domain" description="DUF1285" evidence="1">
    <location>
        <begin position="5"/>
        <end position="58"/>
    </location>
</feature>
<dbReference type="HOGENOM" id="CLU_1783783_0_0_9"/>
<dbReference type="KEGG" id="slp:Slip_2065"/>
<dbReference type="Gene3D" id="3.10.540.10">
    <property type="entry name" value="duf1285 like domain"/>
    <property type="match status" value="1"/>
</dbReference>
<evidence type="ECO:0000313" key="3">
    <source>
        <dbReference type="Proteomes" id="UP000000378"/>
    </source>
</evidence>
<dbReference type="AlphaFoldDB" id="D7CIT4"/>
<protein>
    <recommendedName>
        <fullName evidence="1">DUF1285 domain-containing protein</fullName>
    </recommendedName>
</protein>
<dbReference type="eggNOG" id="COG3816">
    <property type="taxonomic scope" value="Bacteria"/>
</dbReference>
<dbReference type="Pfam" id="PF06938">
    <property type="entry name" value="DUF1285_N"/>
    <property type="match status" value="1"/>
</dbReference>
<evidence type="ECO:0000259" key="1">
    <source>
        <dbReference type="Pfam" id="PF06938"/>
    </source>
</evidence>
<accession>D7CIT4</accession>